<sequence length="661" mass="74974">MARKKRSVRSLMGEGVVSDGAKKFKIYNKPLMICTTIQIRSQCNPFILPRCLSYRIQAKKQKKSNSSGGAIFNYMDSKNNILKAEDVKDYSCTFCSMKCGSLEGLKLHLTSSHDIFEYNFRLWNKDHPTIDVSLKPVAFKFGELRKSLENHHGIPFTFWSKRQRRQRDDRRHLLKLERKIEDIKFTQLEPLPRKRKRTSLKESKDTSTDNQLEIGQCSKPKEPLPCRRKRTHAKRSNGISTDNQLEIGQCSEPEQPLPCKIKRTPAKRSKGTSTDNQLEIGQCSKSKEPLPCRRKRTSAKQSKDTSTDNQLEIGQCSKPKEPLPRKRKRTSLKRFKGTSTDNQLEIGQCSKSKEPLPCKRKRTSAKQSKGTSTDNQLEIGQCSKPKEPLPCRRKRTHAKRSNGISIDNQLEIGQCSEPEEPLPCKIKRTPAKRSKGTSTDNQLEIGQCSKPKEPLPCRRKRTPAKRSNGISTDRLKKLHFHNFMTGQPMTIELALAGEDSEAKPADEFKDMEERWTPDTYTDTKDEDKRIMVLADRDVPGACEAFVNNHEKELISTSQYFVQWRVFMLNLWNKGLICAKTMDKCNAFLLKSQEAAEAEAEAAVPSSSTSQATAADRNEQQPMELDHSSEKAAAASLLLLSSAVPSQATADRNGKQPMEVEE</sequence>
<dbReference type="AlphaFoldDB" id="A0AAU9S9Y4"/>
<keyword evidence="2" id="KW-0479">Metal-binding</keyword>
<keyword evidence="5" id="KW-0805">Transcription regulation</keyword>
<evidence type="ECO:0000256" key="6">
    <source>
        <dbReference type="ARBA" id="ARBA00023163"/>
    </source>
</evidence>
<evidence type="ECO:0000313" key="9">
    <source>
        <dbReference type="EMBL" id="CAH2059219.1"/>
    </source>
</evidence>
<dbReference type="PANTHER" id="PTHR22597">
    <property type="entry name" value="POLYCOMB GROUP PROTEIN"/>
    <property type="match status" value="1"/>
</dbReference>
<dbReference type="Pfam" id="PF23320">
    <property type="entry name" value="Zn_SUZ12"/>
    <property type="match status" value="1"/>
</dbReference>
<dbReference type="GO" id="GO:0008270">
    <property type="term" value="F:zinc ion binding"/>
    <property type="evidence" value="ECO:0007669"/>
    <property type="project" value="UniProtKB-KW"/>
</dbReference>
<dbReference type="PANTHER" id="PTHR22597:SF24">
    <property type="entry name" value="POLYCOMB GROUP PROTEIN FERTILIZATION-INDEPENDENT SEED 2"/>
    <property type="match status" value="1"/>
</dbReference>
<keyword evidence="6" id="KW-0804">Transcription</keyword>
<feature type="compositionally biased region" description="Basic residues" evidence="7">
    <location>
        <begin position="325"/>
        <end position="336"/>
    </location>
</feature>
<feature type="region of interest" description="Disordered" evidence="7">
    <location>
        <begin position="429"/>
        <end position="468"/>
    </location>
</feature>
<evidence type="ECO:0000256" key="2">
    <source>
        <dbReference type="ARBA" id="ARBA00022723"/>
    </source>
</evidence>
<evidence type="ECO:0000256" key="5">
    <source>
        <dbReference type="ARBA" id="ARBA00023015"/>
    </source>
</evidence>
<evidence type="ECO:0000256" key="4">
    <source>
        <dbReference type="ARBA" id="ARBA00022833"/>
    </source>
</evidence>
<evidence type="ECO:0000256" key="1">
    <source>
        <dbReference type="ARBA" id="ARBA00007416"/>
    </source>
</evidence>
<feature type="compositionally biased region" description="Basic residues" evidence="7">
    <location>
        <begin position="226"/>
        <end position="235"/>
    </location>
</feature>
<keyword evidence="3" id="KW-0863">Zinc-finger</keyword>
<dbReference type="InterPro" id="IPR057540">
    <property type="entry name" value="Znf_SUZ12"/>
</dbReference>
<dbReference type="EMBL" id="OU466860">
    <property type="protein sequence ID" value="CAH2059219.1"/>
    <property type="molecule type" value="Genomic_DNA"/>
</dbReference>
<evidence type="ECO:0000259" key="8">
    <source>
        <dbReference type="PROSITE" id="PS00028"/>
    </source>
</evidence>
<feature type="domain" description="C2H2-type" evidence="8">
    <location>
        <begin position="92"/>
        <end position="113"/>
    </location>
</feature>
<feature type="compositionally biased region" description="Basic and acidic residues" evidence="7">
    <location>
        <begin position="615"/>
        <end position="629"/>
    </location>
</feature>
<name>A0AAU9S9Y4_THLAR</name>
<dbReference type="Pfam" id="PF09733">
    <property type="entry name" value="VEFS-Box"/>
    <property type="match status" value="1"/>
</dbReference>
<feature type="compositionally biased region" description="Polar residues" evidence="7">
    <location>
        <begin position="237"/>
        <end position="246"/>
    </location>
</feature>
<comment type="similarity">
    <text evidence="1">Belongs to the VEFS (VRN2-EMF2-FIS2-SU(Z)12) family.</text>
</comment>
<evidence type="ECO:0000313" key="10">
    <source>
        <dbReference type="Proteomes" id="UP000836841"/>
    </source>
</evidence>
<feature type="region of interest" description="Disordered" evidence="7">
    <location>
        <begin position="192"/>
        <end position="398"/>
    </location>
</feature>
<dbReference type="InterPro" id="IPR019135">
    <property type="entry name" value="Polycomb_protein_VEFS-Box"/>
</dbReference>
<protein>
    <recommendedName>
        <fullName evidence="8">C2H2-type domain-containing protein</fullName>
    </recommendedName>
</protein>
<dbReference type="PROSITE" id="PS00028">
    <property type="entry name" value="ZINC_FINGER_C2H2_1"/>
    <property type="match status" value="1"/>
</dbReference>
<evidence type="ECO:0000256" key="7">
    <source>
        <dbReference type="SAM" id="MobiDB-lite"/>
    </source>
</evidence>
<dbReference type="GO" id="GO:0005634">
    <property type="term" value="C:nucleus"/>
    <property type="evidence" value="ECO:0007669"/>
    <property type="project" value="TreeGrafter"/>
</dbReference>
<keyword evidence="10" id="KW-1185">Reference proteome</keyword>
<organism evidence="9 10">
    <name type="scientific">Thlaspi arvense</name>
    <name type="common">Field penny-cress</name>
    <dbReference type="NCBI Taxonomy" id="13288"/>
    <lineage>
        <taxon>Eukaryota</taxon>
        <taxon>Viridiplantae</taxon>
        <taxon>Streptophyta</taxon>
        <taxon>Embryophyta</taxon>
        <taxon>Tracheophyta</taxon>
        <taxon>Spermatophyta</taxon>
        <taxon>Magnoliopsida</taxon>
        <taxon>eudicotyledons</taxon>
        <taxon>Gunneridae</taxon>
        <taxon>Pentapetalae</taxon>
        <taxon>rosids</taxon>
        <taxon>malvids</taxon>
        <taxon>Brassicales</taxon>
        <taxon>Brassicaceae</taxon>
        <taxon>Thlaspideae</taxon>
        <taxon>Thlaspi</taxon>
    </lineage>
</organism>
<reference evidence="9 10" key="1">
    <citation type="submission" date="2022-03" db="EMBL/GenBank/DDBJ databases">
        <authorList>
            <person name="Nunn A."/>
            <person name="Chopra R."/>
            <person name="Nunn A."/>
            <person name="Contreras Garrido A."/>
        </authorList>
    </citation>
    <scope>NUCLEOTIDE SEQUENCE [LARGE SCALE GENOMIC DNA]</scope>
</reference>
<feature type="compositionally biased region" description="Polar residues" evidence="7">
    <location>
        <begin position="365"/>
        <end position="378"/>
    </location>
</feature>
<proteinExistence type="inferred from homology"/>
<dbReference type="Proteomes" id="UP000836841">
    <property type="component" value="Chromosome 4"/>
</dbReference>
<evidence type="ECO:0000256" key="3">
    <source>
        <dbReference type="ARBA" id="ARBA00022771"/>
    </source>
</evidence>
<accession>A0AAU9S9Y4</accession>
<dbReference type="InterPro" id="IPR013087">
    <property type="entry name" value="Znf_C2H2_type"/>
</dbReference>
<dbReference type="GO" id="GO:0031490">
    <property type="term" value="F:chromatin DNA binding"/>
    <property type="evidence" value="ECO:0007669"/>
    <property type="project" value="TreeGrafter"/>
</dbReference>
<dbReference type="CDD" id="cd21553">
    <property type="entry name" value="VEFS-box_EMF2-like"/>
    <property type="match status" value="1"/>
</dbReference>
<keyword evidence="4" id="KW-0862">Zinc</keyword>
<gene>
    <name evidence="9" type="ORF">TAV2_LOCUS13794</name>
</gene>
<feature type="compositionally biased region" description="Basic residues" evidence="7">
    <location>
        <begin position="260"/>
        <end position="270"/>
    </location>
</feature>
<feature type="region of interest" description="Disordered" evidence="7">
    <location>
        <begin position="599"/>
        <end position="629"/>
    </location>
</feature>